<comment type="subcellular location">
    <subcellularLocation>
        <location evidence="1">Cell membrane</location>
        <topology evidence="1">Multi-pass membrane protein</topology>
    </subcellularLocation>
</comment>
<dbReference type="PRINTS" id="PR01036">
    <property type="entry name" value="TCRTETB"/>
</dbReference>
<keyword evidence="4 6" id="KW-1133">Transmembrane helix</keyword>
<feature type="transmembrane region" description="Helical" evidence="6">
    <location>
        <begin position="115"/>
        <end position="134"/>
    </location>
</feature>
<evidence type="ECO:0000256" key="4">
    <source>
        <dbReference type="ARBA" id="ARBA00022989"/>
    </source>
</evidence>
<evidence type="ECO:0000256" key="2">
    <source>
        <dbReference type="ARBA" id="ARBA00022448"/>
    </source>
</evidence>
<evidence type="ECO:0000256" key="6">
    <source>
        <dbReference type="SAM" id="Phobius"/>
    </source>
</evidence>
<feature type="transmembrane region" description="Helical" evidence="6">
    <location>
        <begin position="303"/>
        <end position="326"/>
    </location>
</feature>
<feature type="transmembrane region" description="Helical" evidence="6">
    <location>
        <begin position="21"/>
        <end position="43"/>
    </location>
</feature>
<sequence>MGLNEHSNGHSKSNRWMKLSIYMGAFISHFTAGIVNVALPGLSGTFQTDLATVQWITTAYLLVISLCLPLMGHWGDRLGHRTVHNLGYLLFTVASVLVAFAPHVTALIVCRVLQAVGAAMFQSTNMALLTVHLPKEQRGRALGVLSTAVALGAMTGPIAGGLITEWLTWRWLFVIHVPAAVLATFLAYRYIPGRQTTNKARSFDGVGALCFAAAIGFLIFGVSRGGQAGGWNSAQTWMPFIISGISLLVLLRWESRHPEPFLPVHLMRKPMLGVGLAVSLISFALANAVLVAAPFYLMTFARINHAALGYVMTAYPILLAVTGPLAGSLSDRCGPKRLIVSGLGAMGAGSLLMALFLDSLSLPGIIVVLALFGTGMGLIASPNNSLMMNLTPAAYSGAMGSIIALTRNVGMVLGAAVALGLLSGQTEEGLRHEADAFYTIFVLNLILSLAALAVFVLVALKSRRLAASGIDS</sequence>
<feature type="transmembrane region" description="Helical" evidence="6">
    <location>
        <begin position="436"/>
        <end position="460"/>
    </location>
</feature>
<dbReference type="Pfam" id="PF07690">
    <property type="entry name" value="MFS_1"/>
    <property type="match status" value="1"/>
</dbReference>
<evidence type="ECO:0000259" key="7">
    <source>
        <dbReference type="PROSITE" id="PS50850"/>
    </source>
</evidence>
<proteinExistence type="predicted"/>
<dbReference type="InterPro" id="IPR020846">
    <property type="entry name" value="MFS_dom"/>
</dbReference>
<evidence type="ECO:0000313" key="8">
    <source>
        <dbReference type="EMBL" id="MDO3680220.1"/>
    </source>
</evidence>
<keyword evidence="3 6" id="KW-0812">Transmembrane</keyword>
<feature type="transmembrane region" description="Helical" evidence="6">
    <location>
        <begin position="55"/>
        <end position="74"/>
    </location>
</feature>
<dbReference type="EMBL" id="JAUMKJ010000037">
    <property type="protein sequence ID" value="MDO3680220.1"/>
    <property type="molecule type" value="Genomic_DNA"/>
</dbReference>
<reference evidence="8" key="1">
    <citation type="submission" date="2023-07" db="EMBL/GenBank/DDBJ databases">
        <authorList>
            <person name="Aktuganov G."/>
            <person name="Boyko T."/>
            <person name="Delegan Y."/>
            <person name="Galimzianova N."/>
            <person name="Gilvanova E."/>
            <person name="Korobov V."/>
            <person name="Kuzmina L."/>
            <person name="Melentiev A."/>
            <person name="Milman P."/>
            <person name="Ryabova A."/>
            <person name="Stupak E."/>
            <person name="Yasakov T."/>
            <person name="Zharikova N."/>
            <person name="Zhurenko E."/>
        </authorList>
    </citation>
    <scope>NUCLEOTIDE SEQUENCE</scope>
    <source>
        <strain evidence="8">IB-739</strain>
    </source>
</reference>
<feature type="transmembrane region" description="Helical" evidence="6">
    <location>
        <begin position="272"/>
        <end position="297"/>
    </location>
</feature>
<feature type="transmembrane region" description="Helical" evidence="6">
    <location>
        <begin position="362"/>
        <end position="381"/>
    </location>
</feature>
<evidence type="ECO:0000256" key="5">
    <source>
        <dbReference type="ARBA" id="ARBA00023136"/>
    </source>
</evidence>
<feature type="domain" description="Major facilitator superfamily (MFS) profile" evidence="7">
    <location>
        <begin position="17"/>
        <end position="463"/>
    </location>
</feature>
<feature type="transmembrane region" description="Helical" evidence="6">
    <location>
        <begin position="169"/>
        <end position="191"/>
    </location>
</feature>
<dbReference type="SUPFAM" id="SSF103473">
    <property type="entry name" value="MFS general substrate transporter"/>
    <property type="match status" value="1"/>
</dbReference>
<dbReference type="Gene3D" id="1.20.1720.10">
    <property type="entry name" value="Multidrug resistance protein D"/>
    <property type="match status" value="1"/>
</dbReference>
<dbReference type="InterPro" id="IPR036259">
    <property type="entry name" value="MFS_trans_sf"/>
</dbReference>
<keyword evidence="9" id="KW-1185">Reference proteome</keyword>
<dbReference type="PANTHER" id="PTHR42718">
    <property type="entry name" value="MAJOR FACILITATOR SUPERFAMILY MULTIDRUG TRANSPORTER MFSC"/>
    <property type="match status" value="1"/>
</dbReference>
<keyword evidence="2" id="KW-0813">Transport</keyword>
<comment type="caution">
    <text evidence="8">The sequence shown here is derived from an EMBL/GenBank/DDBJ whole genome shotgun (WGS) entry which is preliminary data.</text>
</comment>
<gene>
    <name evidence="8" type="ORF">Q3C12_24720</name>
</gene>
<dbReference type="RefSeq" id="WP_302880492.1">
    <property type="nucleotide sequence ID" value="NZ_JAUMKJ010000037.1"/>
</dbReference>
<accession>A0ABT8VGW4</accession>
<keyword evidence="5 6" id="KW-0472">Membrane</keyword>
<dbReference type="InterPro" id="IPR011701">
    <property type="entry name" value="MFS"/>
</dbReference>
<feature type="transmembrane region" description="Helical" evidence="6">
    <location>
        <begin position="203"/>
        <end position="222"/>
    </location>
</feature>
<dbReference type="PROSITE" id="PS50850">
    <property type="entry name" value="MFS"/>
    <property type="match status" value="1"/>
</dbReference>
<protein>
    <submittedName>
        <fullName evidence="8">MFS transporter</fullName>
    </submittedName>
</protein>
<evidence type="ECO:0000313" key="9">
    <source>
        <dbReference type="Proteomes" id="UP001168883"/>
    </source>
</evidence>
<feature type="transmembrane region" description="Helical" evidence="6">
    <location>
        <begin position="86"/>
        <end position="109"/>
    </location>
</feature>
<evidence type="ECO:0000256" key="3">
    <source>
        <dbReference type="ARBA" id="ARBA00022692"/>
    </source>
</evidence>
<feature type="transmembrane region" description="Helical" evidence="6">
    <location>
        <begin position="141"/>
        <end position="163"/>
    </location>
</feature>
<dbReference type="Proteomes" id="UP001168883">
    <property type="component" value="Unassembled WGS sequence"/>
</dbReference>
<dbReference type="PANTHER" id="PTHR42718:SF9">
    <property type="entry name" value="MAJOR FACILITATOR SUPERFAMILY MULTIDRUG TRANSPORTER MFSC"/>
    <property type="match status" value="1"/>
</dbReference>
<dbReference type="CDD" id="cd17321">
    <property type="entry name" value="MFS_MMR_MDR_like"/>
    <property type="match status" value="1"/>
</dbReference>
<dbReference type="Gene3D" id="1.20.1250.20">
    <property type="entry name" value="MFS general substrate transporter like domains"/>
    <property type="match status" value="1"/>
</dbReference>
<evidence type="ECO:0000256" key="1">
    <source>
        <dbReference type="ARBA" id="ARBA00004651"/>
    </source>
</evidence>
<feature type="transmembrane region" description="Helical" evidence="6">
    <location>
        <begin position="234"/>
        <end position="251"/>
    </location>
</feature>
<feature type="transmembrane region" description="Helical" evidence="6">
    <location>
        <begin position="402"/>
        <end position="424"/>
    </location>
</feature>
<organism evidence="8 9">
    <name type="scientific">Paenibacillus ehimensis</name>
    <dbReference type="NCBI Taxonomy" id="79264"/>
    <lineage>
        <taxon>Bacteria</taxon>
        <taxon>Bacillati</taxon>
        <taxon>Bacillota</taxon>
        <taxon>Bacilli</taxon>
        <taxon>Bacillales</taxon>
        <taxon>Paenibacillaceae</taxon>
        <taxon>Paenibacillus</taxon>
    </lineage>
</organism>
<feature type="transmembrane region" description="Helical" evidence="6">
    <location>
        <begin position="338"/>
        <end position="356"/>
    </location>
</feature>
<name>A0ABT8VGW4_9BACL</name>